<evidence type="ECO:0000313" key="2">
    <source>
        <dbReference type="Proteomes" id="UP000000753"/>
    </source>
</evidence>
<organism evidence="1 2">
    <name type="scientific">Shewanella piezotolerans (strain WP3 / JCM 13877)</name>
    <dbReference type="NCBI Taxonomy" id="225849"/>
    <lineage>
        <taxon>Bacteria</taxon>
        <taxon>Pseudomonadati</taxon>
        <taxon>Pseudomonadota</taxon>
        <taxon>Gammaproteobacteria</taxon>
        <taxon>Alteromonadales</taxon>
        <taxon>Shewanellaceae</taxon>
        <taxon>Shewanella</taxon>
    </lineage>
</organism>
<gene>
    <name evidence="1" type="ordered locus">swp_2638</name>
</gene>
<dbReference type="AlphaFoldDB" id="B8CMI3"/>
<protein>
    <submittedName>
        <fullName evidence="1">Uncharacterized protein</fullName>
    </submittedName>
</protein>
<dbReference type="HOGENOM" id="CLU_3188955_0_0_6"/>
<dbReference type="STRING" id="225849.swp_2638"/>
<proteinExistence type="predicted"/>
<dbReference type="EMBL" id="CP000472">
    <property type="protein sequence ID" value="ACJ29373.1"/>
    <property type="molecule type" value="Genomic_DNA"/>
</dbReference>
<name>B8CMI3_SHEPW</name>
<dbReference type="KEGG" id="swp:swp_2638"/>
<keyword evidence="2" id="KW-1185">Reference proteome</keyword>
<sequence>MYPWLNLIILESNLLNLISLGLKKSENIDMRQGLMGFEKLTSRQIM</sequence>
<evidence type="ECO:0000313" key="1">
    <source>
        <dbReference type="EMBL" id="ACJ29373.1"/>
    </source>
</evidence>
<dbReference type="Proteomes" id="UP000000753">
    <property type="component" value="Chromosome"/>
</dbReference>
<reference evidence="1 2" key="1">
    <citation type="journal article" date="2008" name="PLoS ONE">
        <title>Environmental adaptation: genomic analysis of the piezotolerant and psychrotolerant deep-sea iron reducing bacterium Shewanella piezotolerans WP3.</title>
        <authorList>
            <person name="Wang F."/>
            <person name="Wang J."/>
            <person name="Jian H."/>
            <person name="Zhang B."/>
            <person name="Li S."/>
            <person name="Wang F."/>
            <person name="Zeng X."/>
            <person name="Gao L."/>
            <person name="Bartlett D.H."/>
            <person name="Yu J."/>
            <person name="Hu S."/>
            <person name="Xiao X."/>
        </authorList>
    </citation>
    <scope>NUCLEOTIDE SEQUENCE [LARGE SCALE GENOMIC DNA]</scope>
    <source>
        <strain evidence="2">WP3 / JCM 13877</strain>
    </source>
</reference>
<accession>B8CMI3</accession>